<feature type="region of interest" description="Disordered" evidence="1">
    <location>
        <begin position="76"/>
        <end position="109"/>
    </location>
</feature>
<gene>
    <name evidence="2" type="ORF">SO3561_09079</name>
</gene>
<feature type="compositionally biased region" description="Basic and acidic residues" evidence="1">
    <location>
        <begin position="98"/>
        <end position="109"/>
    </location>
</feature>
<sequence length="158" mass="17315">MASVDSTPCRAPNMPPEHVRSRRVCREGKRAPTDSTAPTTPVEAAGVHAPARITSAATRRATPAVIAAACADAYIRQTIPEPKDQRANRKRRGSKGGRPTDFDKVMYKRRDPALTSSVIRRMEPGGQALENQWSSAALRHYRAAEPSRLVKDVPLYTV</sequence>
<evidence type="ECO:0000256" key="1">
    <source>
        <dbReference type="SAM" id="MobiDB-lite"/>
    </source>
</evidence>
<feature type="region of interest" description="Disordered" evidence="1">
    <location>
        <begin position="1"/>
        <end position="48"/>
    </location>
</feature>
<evidence type="ECO:0000313" key="3">
    <source>
        <dbReference type="Proteomes" id="UP000217446"/>
    </source>
</evidence>
<evidence type="ECO:0008006" key="4">
    <source>
        <dbReference type="Google" id="ProtNLM"/>
    </source>
</evidence>
<reference evidence="3" key="1">
    <citation type="submission" date="2017-05" db="EMBL/GenBank/DDBJ databases">
        <title>Streptomyces olivochromogenes NBRC 3561 whole genome shotgun sequence.</title>
        <authorList>
            <person name="Dohra H."/>
            <person name="Kodani S."/>
        </authorList>
    </citation>
    <scope>NUCLEOTIDE SEQUENCE [LARGE SCALE GENOMIC DNA]</scope>
    <source>
        <strain evidence="3">NBRC 3561</strain>
    </source>
</reference>
<organism evidence="2 3">
    <name type="scientific">Streptomyces olivochromogenes</name>
    <dbReference type="NCBI Taxonomy" id="1963"/>
    <lineage>
        <taxon>Bacteria</taxon>
        <taxon>Bacillati</taxon>
        <taxon>Actinomycetota</taxon>
        <taxon>Actinomycetes</taxon>
        <taxon>Kitasatosporales</taxon>
        <taxon>Streptomycetaceae</taxon>
        <taxon>Streptomyces</taxon>
    </lineage>
</organism>
<accession>A0A250VTU5</accession>
<name>A0A250VTU5_STROL</name>
<dbReference type="Proteomes" id="UP000217446">
    <property type="component" value="Unassembled WGS sequence"/>
</dbReference>
<proteinExistence type="predicted"/>
<dbReference type="EMBL" id="BDQI01000036">
    <property type="protein sequence ID" value="GAX57509.1"/>
    <property type="molecule type" value="Genomic_DNA"/>
</dbReference>
<protein>
    <recommendedName>
        <fullName evidence="4">Transposase</fullName>
    </recommendedName>
</protein>
<dbReference type="AlphaFoldDB" id="A0A250VTU5"/>
<evidence type="ECO:0000313" key="2">
    <source>
        <dbReference type="EMBL" id="GAX57509.1"/>
    </source>
</evidence>
<keyword evidence="3" id="KW-1185">Reference proteome</keyword>
<comment type="caution">
    <text evidence="2">The sequence shown here is derived from an EMBL/GenBank/DDBJ whole genome shotgun (WGS) entry which is preliminary data.</text>
</comment>